<protein>
    <submittedName>
        <fullName evidence="4">F-box domain-containing protein</fullName>
    </submittedName>
</protein>
<keyword evidence="3" id="KW-1185">Reference proteome</keyword>
<feature type="domain" description="F-box" evidence="1">
    <location>
        <begin position="447"/>
        <end position="479"/>
    </location>
</feature>
<reference evidence="4" key="1">
    <citation type="submission" date="2016-11" db="UniProtKB">
        <authorList>
            <consortium name="WormBaseParasite"/>
        </authorList>
    </citation>
    <scope>IDENTIFICATION</scope>
</reference>
<evidence type="ECO:0000259" key="1">
    <source>
        <dbReference type="Pfam" id="PF00646"/>
    </source>
</evidence>
<feature type="domain" description="DUF38" evidence="2">
    <location>
        <begin position="845"/>
        <end position="971"/>
    </location>
</feature>
<proteinExistence type="predicted"/>
<dbReference type="InterPro" id="IPR001810">
    <property type="entry name" value="F-box_dom"/>
</dbReference>
<sequence length="1033" mass="121605">MPIAYHWISGYEENEGQELDVHVHDCLIIFTLTNYFAIEYKELGKRTRVICEKEEEEIRMEGRMIDVFCEDFREFLINRKEVLGSLKVSVERMLIYPSTFSRIQVQNLSKEEFRKEELIVFFKPFKPILEVDKEKFTIGFNLNDSTKKQADHLSFHGVRSLEVFANPLLMKMILKKVDFFDIMPTAYHWISGYEENEEQELDVHVHDCLIIFTLTNYFAIEYKEMGKRTQVICGEEEEEIKVKGRIIDVFCDDFREFLMNRKEVLGSLKVYGCNHCIYIHNKMFECMKFALKSRSDKLQVNSIQLDIFSQRQVIALLKLTNPKVLTSIFFDSTNIKEAAKFLVKWNKGYRLDVYFQFDTTSKSSLTSVKNMLKYPFTFGRIQMQNLSKEVFRKEELILFFKPFKPIIVVDKQKFTIGFNLNDPSEKQIDPLNLQGVRSVEVFANPLLMGKILKKMDFVDVQHLRKVSRNIRSCIDFLKLTSDLTSYSIEQKKSDSDKSRLNFGWMLKKLFRLVFLGEIEMNNNFRLKQNTSSKDRDVPDTFVIIMEPENGKRKCIRYQSRESLKNGDDWHIDKFIYCGDQLIERVVNDFETNIRHQRSTMDCLTLKCNRKLFELIGNVLKLKNSPLGVKELKMEVANEKDIMNILPYLDSVEDIYIVPVPTCNLNLTDVSKLNQWRNASKLRIFNCTIMNSIQELNILNFQSINITVNDISTNDVIYLKENLMESVNLFKFYISFDKSLIDESLFTLMPPPNIERPGYIDCHQPERKDGSFHEEDYTETNFFIRLENNECKSMVYDSSTYIPEGYYQKNRVHRGDALLEMAANDFKVILQHQKSILDNMLFITGKKCMKSIGNVLKSRNTRLRVKSLDIVVKDEKDVMNILPYLNSVKYISIIGDSVTLKDAPKLKQWRSAFHLNMHGCTIWNSIQELNLRNFEKVDIKIYRISSDDMIYLKENLYHSVKPFEFKIAFENSTIDYRQPVYHGVHNNQGIWYFPLSTADKFLHIKFSISEKIVIFKSVDRDSVPQQFLNRVVRR</sequence>
<organism evidence="3 4">
    <name type="scientific">Caenorhabditis tropicalis</name>
    <dbReference type="NCBI Taxonomy" id="1561998"/>
    <lineage>
        <taxon>Eukaryota</taxon>
        <taxon>Metazoa</taxon>
        <taxon>Ecdysozoa</taxon>
        <taxon>Nematoda</taxon>
        <taxon>Chromadorea</taxon>
        <taxon>Rhabditida</taxon>
        <taxon>Rhabditina</taxon>
        <taxon>Rhabditomorpha</taxon>
        <taxon>Rhabditoidea</taxon>
        <taxon>Rhabditidae</taxon>
        <taxon>Peloderinae</taxon>
        <taxon>Caenorhabditis</taxon>
    </lineage>
</organism>
<name>A0A1I7UDY6_9PELO</name>
<dbReference type="Pfam" id="PF01827">
    <property type="entry name" value="FTH"/>
    <property type="match status" value="2"/>
</dbReference>
<feature type="domain" description="DUF38" evidence="2">
    <location>
        <begin position="610"/>
        <end position="738"/>
    </location>
</feature>
<dbReference type="STRING" id="1561998.A0A1I7UDY6"/>
<dbReference type="PANTHER" id="PTHR23014:SF1">
    <property type="entry name" value="DUF38 DOMAIN-CONTAINING PROTEIN-RELATED"/>
    <property type="match status" value="1"/>
</dbReference>
<dbReference type="InterPro" id="IPR002900">
    <property type="entry name" value="DUF38/FTH_CAE_spp"/>
</dbReference>
<dbReference type="AlphaFoldDB" id="A0A1I7UDY6"/>
<evidence type="ECO:0000259" key="2">
    <source>
        <dbReference type="Pfam" id="PF01827"/>
    </source>
</evidence>
<evidence type="ECO:0000313" key="3">
    <source>
        <dbReference type="Proteomes" id="UP000095282"/>
    </source>
</evidence>
<dbReference type="Proteomes" id="UP000095282">
    <property type="component" value="Unplaced"/>
</dbReference>
<accession>A0A1I7UDY6</accession>
<dbReference type="WBParaSite" id="Csp11.Scaffold629.g8360.t1">
    <property type="protein sequence ID" value="Csp11.Scaffold629.g8360.t1"/>
    <property type="gene ID" value="Csp11.Scaffold629.g8360"/>
</dbReference>
<evidence type="ECO:0000313" key="4">
    <source>
        <dbReference type="WBParaSite" id="Csp11.Scaffold629.g8360.t1"/>
    </source>
</evidence>
<dbReference type="PANTHER" id="PTHR23014">
    <property type="entry name" value="F-BOX A PROTEIN"/>
    <property type="match status" value="1"/>
</dbReference>
<dbReference type="Pfam" id="PF00646">
    <property type="entry name" value="F-box"/>
    <property type="match status" value="1"/>
</dbReference>
<dbReference type="eggNOG" id="ENOG502TIFT">
    <property type="taxonomic scope" value="Eukaryota"/>
</dbReference>